<comment type="caution">
    <text evidence="8">The sequence shown here is derived from an EMBL/GenBank/DDBJ whole genome shotgun (WGS) entry which is preliminary data.</text>
</comment>
<dbReference type="Pfam" id="PF04055">
    <property type="entry name" value="Radical_SAM"/>
    <property type="match status" value="1"/>
</dbReference>
<keyword evidence="5" id="KW-0408">Iron</keyword>
<gene>
    <name evidence="8" type="ORF">DFO77_11693</name>
</gene>
<evidence type="ECO:0000313" key="8">
    <source>
        <dbReference type="EMBL" id="RCW32026.1"/>
    </source>
</evidence>
<dbReference type="PANTHER" id="PTHR43787">
    <property type="entry name" value="FEMO COFACTOR BIOSYNTHESIS PROTEIN NIFB-RELATED"/>
    <property type="match status" value="1"/>
</dbReference>
<proteinExistence type="predicted"/>
<dbReference type="GO" id="GO:0051539">
    <property type="term" value="F:4 iron, 4 sulfur cluster binding"/>
    <property type="evidence" value="ECO:0007669"/>
    <property type="project" value="UniProtKB-KW"/>
</dbReference>
<dbReference type="InterPro" id="IPR007197">
    <property type="entry name" value="rSAM"/>
</dbReference>
<dbReference type="AlphaFoldDB" id="A0A2T0XSL9"/>
<dbReference type="OrthoDB" id="9795504at2"/>
<dbReference type="PROSITE" id="PS51918">
    <property type="entry name" value="RADICAL_SAM"/>
    <property type="match status" value="1"/>
</dbReference>
<protein>
    <submittedName>
        <fullName evidence="8">Wyosine [tRNA(Phe)-imidazoG37] synthetase (Radical SAM superfamily)</fullName>
    </submittedName>
</protein>
<dbReference type="Proteomes" id="UP000252733">
    <property type="component" value="Unassembled WGS sequence"/>
</dbReference>
<organism evidence="8 9">
    <name type="scientific">Marinilabilia salmonicolor</name>
    <dbReference type="NCBI Taxonomy" id="989"/>
    <lineage>
        <taxon>Bacteria</taxon>
        <taxon>Pseudomonadati</taxon>
        <taxon>Bacteroidota</taxon>
        <taxon>Bacteroidia</taxon>
        <taxon>Marinilabiliales</taxon>
        <taxon>Marinilabiliaceae</taxon>
        <taxon>Marinilabilia</taxon>
    </lineage>
</organism>
<evidence type="ECO:0000256" key="4">
    <source>
        <dbReference type="ARBA" id="ARBA00022723"/>
    </source>
</evidence>
<evidence type="ECO:0000256" key="5">
    <source>
        <dbReference type="ARBA" id="ARBA00023004"/>
    </source>
</evidence>
<dbReference type="GO" id="GO:0046872">
    <property type="term" value="F:metal ion binding"/>
    <property type="evidence" value="ECO:0007669"/>
    <property type="project" value="UniProtKB-KW"/>
</dbReference>
<comment type="cofactor">
    <cofactor evidence="1">
        <name>[4Fe-4S] cluster</name>
        <dbReference type="ChEBI" id="CHEBI:49883"/>
    </cofactor>
</comment>
<keyword evidence="6" id="KW-0411">Iron-sulfur</keyword>
<dbReference type="SFLD" id="SFLDS00029">
    <property type="entry name" value="Radical_SAM"/>
    <property type="match status" value="1"/>
</dbReference>
<dbReference type="InterPro" id="IPR036390">
    <property type="entry name" value="WH_DNA-bd_sf"/>
</dbReference>
<evidence type="ECO:0000256" key="3">
    <source>
        <dbReference type="ARBA" id="ARBA00022691"/>
    </source>
</evidence>
<feature type="domain" description="Radical SAM core" evidence="7">
    <location>
        <begin position="8"/>
        <end position="245"/>
    </location>
</feature>
<keyword evidence="2" id="KW-0004">4Fe-4S</keyword>
<keyword evidence="4" id="KW-0479">Metal-binding</keyword>
<accession>A0A2T0XSL9</accession>
<dbReference type="RefSeq" id="WP_106151891.1">
    <property type="nucleotide sequence ID" value="NZ_PVTS01000002.1"/>
</dbReference>
<dbReference type="SUPFAM" id="SSF46785">
    <property type="entry name" value="Winged helix' DNA-binding domain"/>
    <property type="match status" value="1"/>
</dbReference>
<dbReference type="SUPFAM" id="SSF102114">
    <property type="entry name" value="Radical SAM enzymes"/>
    <property type="match status" value="1"/>
</dbReference>
<evidence type="ECO:0000256" key="2">
    <source>
        <dbReference type="ARBA" id="ARBA00022485"/>
    </source>
</evidence>
<dbReference type="Gene3D" id="3.20.20.70">
    <property type="entry name" value="Aldolase class I"/>
    <property type="match status" value="1"/>
</dbReference>
<dbReference type="Gene3D" id="1.10.10.10">
    <property type="entry name" value="Winged helix-like DNA-binding domain superfamily/Winged helix DNA-binding domain"/>
    <property type="match status" value="1"/>
</dbReference>
<dbReference type="SFLD" id="SFLDG01083">
    <property type="entry name" value="Uncharacterised_Radical_SAM_Su"/>
    <property type="match status" value="1"/>
</dbReference>
<dbReference type="InterPro" id="IPR036388">
    <property type="entry name" value="WH-like_DNA-bd_sf"/>
</dbReference>
<keyword evidence="9" id="KW-1185">Reference proteome</keyword>
<dbReference type="InterPro" id="IPR013785">
    <property type="entry name" value="Aldolase_TIM"/>
</dbReference>
<reference evidence="8 9" key="1">
    <citation type="submission" date="2018-07" db="EMBL/GenBank/DDBJ databases">
        <title>Freshwater and sediment microbial communities from various areas in North America, analyzing microbe dynamics in response to fracking.</title>
        <authorList>
            <person name="Lamendella R."/>
        </authorList>
    </citation>
    <scope>NUCLEOTIDE SEQUENCE [LARGE SCALE GENOMIC DNA]</scope>
    <source>
        <strain evidence="8 9">160A</strain>
    </source>
</reference>
<sequence>MYKFIFGPVPSRRLGMSLGVDLVPRKVCSLDCVYCEVGTTTKLTTQRMEYVPYEKVVNELSDYLKNNPAPDFITFSGYGEPLLNSRIGDVLTFIKTHYPDIKVAILTNGTLLSDKNIRQEILQADVVLPSIDAASDKVFKKLNRPEKHLKVDQHIRGLIDFRNEFKGEIWLEVFVLPGYNDTNDEICQLKKAIHQINPSVVQLNTLDRPGAIPGLHPASKEELEDIKTKLDFENTIIVAAAKSRKETTAYRNDKESAILETIARRPCTVHDLRDIMGLHINEINKYLDVLEAEGKVTTDFGERGLFYRIK</sequence>
<dbReference type="InterPro" id="IPR058240">
    <property type="entry name" value="rSAM_sf"/>
</dbReference>
<dbReference type="InterPro" id="IPR040084">
    <property type="entry name" value="GTPase_Obg"/>
</dbReference>
<dbReference type="PANTHER" id="PTHR43787:SF11">
    <property type="entry name" value="UPF0026 PROTEIN SLR1464"/>
    <property type="match status" value="1"/>
</dbReference>
<evidence type="ECO:0000256" key="1">
    <source>
        <dbReference type="ARBA" id="ARBA00001966"/>
    </source>
</evidence>
<dbReference type="CDD" id="cd01335">
    <property type="entry name" value="Radical_SAM"/>
    <property type="match status" value="1"/>
</dbReference>
<evidence type="ECO:0000259" key="7">
    <source>
        <dbReference type="PROSITE" id="PS51918"/>
    </source>
</evidence>
<dbReference type="EMBL" id="QPIZ01000016">
    <property type="protein sequence ID" value="RCW32026.1"/>
    <property type="molecule type" value="Genomic_DNA"/>
</dbReference>
<dbReference type="GO" id="GO:0003824">
    <property type="term" value="F:catalytic activity"/>
    <property type="evidence" value="ECO:0007669"/>
    <property type="project" value="InterPro"/>
</dbReference>
<evidence type="ECO:0000313" key="9">
    <source>
        <dbReference type="Proteomes" id="UP000252733"/>
    </source>
</evidence>
<dbReference type="STRING" id="1168289.GCA_000259075_00452"/>
<name>A0A2T0XSL9_9BACT</name>
<keyword evidence="3" id="KW-0949">S-adenosyl-L-methionine</keyword>
<evidence type="ECO:0000256" key="6">
    <source>
        <dbReference type="ARBA" id="ARBA00023014"/>
    </source>
</evidence>